<organism evidence="1 2">
    <name type="scientific">Tenacibaculum jejuense</name>
    <dbReference type="NCBI Taxonomy" id="584609"/>
    <lineage>
        <taxon>Bacteria</taxon>
        <taxon>Pseudomonadati</taxon>
        <taxon>Bacteroidota</taxon>
        <taxon>Flavobacteriia</taxon>
        <taxon>Flavobacteriales</taxon>
        <taxon>Flavobacteriaceae</taxon>
        <taxon>Tenacibaculum</taxon>
    </lineage>
</organism>
<sequence>MKKFSRFKSAFGLNEYGLIDFPRKISGIQISRIKVGKEQGCEWCFPHGYETINVTIPERNWKSQRKTQWKKEF</sequence>
<dbReference type="AlphaFoldDB" id="A0A238U9K4"/>
<evidence type="ECO:0000313" key="1">
    <source>
        <dbReference type="EMBL" id="SNR15861.1"/>
    </source>
</evidence>
<evidence type="ECO:0000313" key="2">
    <source>
        <dbReference type="Proteomes" id="UP000215214"/>
    </source>
</evidence>
<dbReference type="OrthoDB" id="981954at2"/>
<dbReference type="Proteomes" id="UP000215214">
    <property type="component" value="Chromosome TJEJU"/>
</dbReference>
<keyword evidence="2" id="KW-1185">Reference proteome</keyword>
<proteinExistence type="predicted"/>
<gene>
    <name evidence="1" type="ORF">TJEJU_2169</name>
</gene>
<dbReference type="RefSeq" id="WP_095071966.1">
    <property type="nucleotide sequence ID" value="NZ_LT899436.1"/>
</dbReference>
<reference evidence="1 2" key="1">
    <citation type="submission" date="2017-07" db="EMBL/GenBank/DDBJ databases">
        <authorList>
            <person name="Sun Z.S."/>
            <person name="Albrecht U."/>
            <person name="Echele G."/>
            <person name="Lee C.C."/>
        </authorList>
    </citation>
    <scope>NUCLEOTIDE SEQUENCE [LARGE SCALE GENOMIC DNA]</scope>
    <source>
        <strain evidence="2">type strain: KCTC 22618</strain>
    </source>
</reference>
<dbReference type="KEGG" id="tje:TJEJU_2169"/>
<accession>A0A238U9K4</accession>
<evidence type="ECO:0008006" key="3">
    <source>
        <dbReference type="Google" id="ProtNLM"/>
    </source>
</evidence>
<dbReference type="EMBL" id="LT899436">
    <property type="protein sequence ID" value="SNR15861.1"/>
    <property type="molecule type" value="Genomic_DNA"/>
</dbReference>
<name>A0A238U9K4_9FLAO</name>
<protein>
    <recommendedName>
        <fullName evidence="3">Phosphate ABC transporter substrate-binding protein</fullName>
    </recommendedName>
</protein>